<evidence type="ECO:0000256" key="1">
    <source>
        <dbReference type="SAM" id="MobiDB-lite"/>
    </source>
</evidence>
<protein>
    <submittedName>
        <fullName evidence="2">Uncharacterized protein</fullName>
    </submittedName>
</protein>
<dbReference type="AlphaFoldDB" id="A0A8S9J1G9"/>
<gene>
    <name evidence="2" type="ORF">F2Q70_00004190</name>
</gene>
<dbReference type="EMBL" id="QGKY02001015">
    <property type="protein sequence ID" value="KAF2575759.1"/>
    <property type="molecule type" value="Genomic_DNA"/>
</dbReference>
<dbReference type="PANTHER" id="PTHR31099:SF49">
    <property type="entry name" value="MYOSIN HEAVY CHAIN-LIKE PROTEIN"/>
    <property type="match status" value="1"/>
</dbReference>
<sequence>MRDKSDPTLGSSSIDSRVRSKNKVGVEPLESMDSSDLSLDLTLEIESLNYPASKGAPPAAEAETLPPMGPLSIIGVDEVASWREKFQLADDVVIRVPDPIDRVTDFDEIPVYEGFFESGFMDQIPSLVAKVSEVLGISPGQLNPPSWRTMIAMQNLGDLEDLVIGVAEVLYSYSISPFNGGEGRYHLHPRNKELPVQEISKKEKKCHQVFDGLWTEKFAFMHLPRFSSVWHVAGKRTTEQVLKLPIELLDPFPCIMSGSKGEEALEEYKKAFEEQQGQTIAAPAPSSSKKSKASRSTPKISPSSSCESGTVLTKLNTKAMSQLFHLGERMDDQASIKADMDALASQLHEEKDNVLAKKKEIKSLRLKVRNQDEAGMMAASENIFLREQLERREEEICDLKEWLNHQIDGWKPAVALEQYKMVKTSEAQLQRLPAPSFEEEPSVPGEIEAEKTLEPTADDPPAD</sequence>
<reference evidence="2" key="1">
    <citation type="submission" date="2019-12" db="EMBL/GenBank/DDBJ databases">
        <title>Genome sequencing and annotation of Brassica cretica.</title>
        <authorList>
            <person name="Studholme D.J."/>
            <person name="Sarris P.F."/>
        </authorList>
    </citation>
    <scope>NUCLEOTIDE SEQUENCE</scope>
    <source>
        <strain evidence="2">PFS-102/07</strain>
        <tissue evidence="2">Leaf</tissue>
    </source>
</reference>
<evidence type="ECO:0000313" key="2">
    <source>
        <dbReference type="EMBL" id="KAF2575759.1"/>
    </source>
</evidence>
<feature type="region of interest" description="Disordered" evidence="1">
    <location>
        <begin position="275"/>
        <end position="308"/>
    </location>
</feature>
<accession>A0A8S9J1G9</accession>
<feature type="region of interest" description="Disordered" evidence="1">
    <location>
        <begin position="431"/>
        <end position="463"/>
    </location>
</feature>
<proteinExistence type="predicted"/>
<feature type="compositionally biased region" description="Low complexity" evidence="1">
    <location>
        <begin position="281"/>
        <end position="308"/>
    </location>
</feature>
<comment type="caution">
    <text evidence="2">The sequence shown here is derived from an EMBL/GenBank/DDBJ whole genome shotgun (WGS) entry which is preliminary data.</text>
</comment>
<dbReference type="PANTHER" id="PTHR31099">
    <property type="entry name" value="OS06G0165300 PROTEIN"/>
    <property type="match status" value="1"/>
</dbReference>
<name>A0A8S9J1G9_BRACR</name>
<organism evidence="2">
    <name type="scientific">Brassica cretica</name>
    <name type="common">Mustard</name>
    <dbReference type="NCBI Taxonomy" id="69181"/>
    <lineage>
        <taxon>Eukaryota</taxon>
        <taxon>Viridiplantae</taxon>
        <taxon>Streptophyta</taxon>
        <taxon>Embryophyta</taxon>
        <taxon>Tracheophyta</taxon>
        <taxon>Spermatophyta</taxon>
        <taxon>Magnoliopsida</taxon>
        <taxon>eudicotyledons</taxon>
        <taxon>Gunneridae</taxon>
        <taxon>Pentapetalae</taxon>
        <taxon>rosids</taxon>
        <taxon>malvids</taxon>
        <taxon>Brassicales</taxon>
        <taxon>Brassicaceae</taxon>
        <taxon>Brassiceae</taxon>
        <taxon>Brassica</taxon>
    </lineage>
</organism>
<feature type="region of interest" description="Disordered" evidence="1">
    <location>
        <begin position="1"/>
        <end position="35"/>
    </location>
</feature>